<protein>
    <submittedName>
        <fullName evidence="2">Uncharacterized protein</fullName>
    </submittedName>
</protein>
<comment type="caution">
    <text evidence="2">The sequence shown here is derived from an EMBL/GenBank/DDBJ whole genome shotgun (WGS) entry which is preliminary data.</text>
</comment>
<proteinExistence type="predicted"/>
<gene>
    <name evidence="2" type="ORF">Sangu_1774700</name>
</gene>
<evidence type="ECO:0000256" key="1">
    <source>
        <dbReference type="SAM" id="Phobius"/>
    </source>
</evidence>
<organism evidence="2">
    <name type="scientific">Sesamum angustifolium</name>
    <dbReference type="NCBI Taxonomy" id="2727405"/>
    <lineage>
        <taxon>Eukaryota</taxon>
        <taxon>Viridiplantae</taxon>
        <taxon>Streptophyta</taxon>
        <taxon>Embryophyta</taxon>
        <taxon>Tracheophyta</taxon>
        <taxon>Spermatophyta</taxon>
        <taxon>Magnoliopsida</taxon>
        <taxon>eudicotyledons</taxon>
        <taxon>Gunneridae</taxon>
        <taxon>Pentapetalae</taxon>
        <taxon>asterids</taxon>
        <taxon>lamiids</taxon>
        <taxon>Lamiales</taxon>
        <taxon>Pedaliaceae</taxon>
        <taxon>Sesamum</taxon>
    </lineage>
</organism>
<name>A0AAW2M9G3_9LAMI</name>
<accession>A0AAW2M9G3</accession>
<reference evidence="2" key="2">
    <citation type="journal article" date="2024" name="Plant">
        <title>Genomic evolution and insights into agronomic trait innovations of Sesamum species.</title>
        <authorList>
            <person name="Miao H."/>
            <person name="Wang L."/>
            <person name="Qu L."/>
            <person name="Liu H."/>
            <person name="Sun Y."/>
            <person name="Le M."/>
            <person name="Wang Q."/>
            <person name="Wei S."/>
            <person name="Zheng Y."/>
            <person name="Lin W."/>
            <person name="Duan Y."/>
            <person name="Cao H."/>
            <person name="Xiong S."/>
            <person name="Wang X."/>
            <person name="Wei L."/>
            <person name="Li C."/>
            <person name="Ma Q."/>
            <person name="Ju M."/>
            <person name="Zhao R."/>
            <person name="Li G."/>
            <person name="Mu C."/>
            <person name="Tian Q."/>
            <person name="Mei H."/>
            <person name="Zhang T."/>
            <person name="Gao T."/>
            <person name="Zhang H."/>
        </authorList>
    </citation>
    <scope>NUCLEOTIDE SEQUENCE</scope>
    <source>
        <strain evidence="2">G01</strain>
    </source>
</reference>
<keyword evidence="1" id="KW-0472">Membrane</keyword>
<evidence type="ECO:0000313" key="2">
    <source>
        <dbReference type="EMBL" id="KAL0326967.1"/>
    </source>
</evidence>
<dbReference type="PANTHER" id="PTHR37199">
    <property type="entry name" value="TRANSMEMBRANE PROTEIN"/>
    <property type="match status" value="1"/>
</dbReference>
<keyword evidence="1" id="KW-0812">Transmembrane</keyword>
<dbReference type="EMBL" id="JACGWK010000011">
    <property type="protein sequence ID" value="KAL0326967.1"/>
    <property type="molecule type" value="Genomic_DNA"/>
</dbReference>
<sequence>MVRRWNGGDSWGGGDAAGFGGVVWATWGALLALVLVISVVFSCAGGASQDKAAAANSHADTYGGAACAGACGAACGG</sequence>
<feature type="transmembrane region" description="Helical" evidence="1">
    <location>
        <begin position="20"/>
        <end position="41"/>
    </location>
</feature>
<dbReference type="AlphaFoldDB" id="A0AAW2M9G3"/>
<reference evidence="2" key="1">
    <citation type="submission" date="2020-06" db="EMBL/GenBank/DDBJ databases">
        <authorList>
            <person name="Li T."/>
            <person name="Hu X."/>
            <person name="Zhang T."/>
            <person name="Song X."/>
            <person name="Zhang H."/>
            <person name="Dai N."/>
            <person name="Sheng W."/>
            <person name="Hou X."/>
            <person name="Wei L."/>
        </authorList>
    </citation>
    <scope>NUCLEOTIDE SEQUENCE</scope>
    <source>
        <strain evidence="2">G01</strain>
        <tissue evidence="2">Leaf</tissue>
    </source>
</reference>
<keyword evidence="1" id="KW-1133">Transmembrane helix</keyword>
<dbReference type="PANTHER" id="PTHR37199:SF5">
    <property type="entry name" value="TRANSMEMBRANE PROTEIN"/>
    <property type="match status" value="1"/>
</dbReference>